<name>A0A1T4UWQ9_9GAMM</name>
<gene>
    <name evidence="2" type="ORF">CZ814_03786</name>
    <name evidence="3" type="ORF">CZ814_03793</name>
</gene>
<dbReference type="InterPro" id="IPR009270">
    <property type="entry name" value="DUF927"/>
</dbReference>
<sequence length="599" mass="66161">MSESNVTPLKALSPLNLFIDSLPTYMPKSYQYDKKNNAIIHIEWKTKQGGDAYSVETEICSPLAITALTHSEDGKEGGLLMKWIDRRNQLREWVLPQSMLAGGFESIATNLQRNLIQYLPSDPKARRLFMEYLQKSIPNDWILFTERTGWHDGSFVFPDFVVGEKDIVFQSTNAKHQPPKITGSIQDWIDKIGKYCIGNPTLILGATTALASPLAGLLGENGFMCHLIGESSKGKTISLGVNCSIFGMSKGLWRGTDNAIESELEARSNIGTTFDELGQSTPKDAFQTVYMLGNGKGKARASKDGSAQRIRTFTLIALSTGEMGLNDFLLNGGKPITGGLSVRFIEGVSDQFKYGCFDNVHDLNNGGMFATYMENVTGIAGDNYNPIASGSVGMEYIKYLSDNVGDNLEVITKLKARLKKLADCLTPKDSDSQVSRMARSMALLILSGELATKAGVTGWNKNTAYSELSRWWFECVIPTRGGTNSTEKEKAFEAVKDFFELHHMSHFAPLGTTADNKPVTHYGTNYGYVEELNGVTTFYVTAAGWKAITKGFNPKQVVTQLINKDLLMPYNKDGRTQIPKKINGKTGRYYMINGEILNQ</sequence>
<dbReference type="AlphaFoldDB" id="A0A1T4UWQ9"/>
<dbReference type="RefSeq" id="WP_159447892.1">
    <property type="nucleotide sequence ID" value="NZ_AP024859.1"/>
</dbReference>
<dbReference type="EMBL" id="FUWP01000036">
    <property type="protein sequence ID" value="SKA56821.1"/>
    <property type="molecule type" value="Genomic_DNA"/>
</dbReference>
<organism evidence="3 4">
    <name type="scientific">Photobacterium toruni</name>
    <dbReference type="NCBI Taxonomy" id="1935446"/>
    <lineage>
        <taxon>Bacteria</taxon>
        <taxon>Pseudomonadati</taxon>
        <taxon>Pseudomonadota</taxon>
        <taxon>Gammaproteobacteria</taxon>
        <taxon>Vibrionales</taxon>
        <taxon>Vibrionaceae</taxon>
        <taxon>Photobacterium</taxon>
    </lineage>
</organism>
<feature type="domain" description="DUF927" evidence="1">
    <location>
        <begin position="34"/>
        <end position="310"/>
    </location>
</feature>
<proteinExistence type="predicted"/>
<dbReference type="EMBL" id="FUWP01000036">
    <property type="protein sequence ID" value="SKA56787.1"/>
    <property type="molecule type" value="Genomic_DNA"/>
</dbReference>
<evidence type="ECO:0000313" key="2">
    <source>
        <dbReference type="EMBL" id="SKA56787.1"/>
    </source>
</evidence>
<evidence type="ECO:0000313" key="4">
    <source>
        <dbReference type="Proteomes" id="UP000191116"/>
    </source>
</evidence>
<accession>A0A1T4UWQ9</accession>
<evidence type="ECO:0000259" key="1">
    <source>
        <dbReference type="Pfam" id="PF06048"/>
    </source>
</evidence>
<protein>
    <recommendedName>
        <fullName evidence="1">DUF927 domain-containing protein</fullName>
    </recommendedName>
</protein>
<dbReference type="Proteomes" id="UP000191116">
    <property type="component" value="Unassembled WGS sequence"/>
</dbReference>
<reference evidence="3 4" key="1">
    <citation type="submission" date="2017-02" db="EMBL/GenBank/DDBJ databases">
        <authorList>
            <person name="Peterson S.W."/>
        </authorList>
    </citation>
    <scope>NUCLEOTIDE SEQUENCE [LARGE SCALE GENOMIC DNA]</scope>
    <source>
        <strain evidence="3 4">CECT 9189</strain>
    </source>
</reference>
<dbReference type="Pfam" id="PF06048">
    <property type="entry name" value="DUF927"/>
    <property type="match status" value="1"/>
</dbReference>
<evidence type="ECO:0000313" key="3">
    <source>
        <dbReference type="EMBL" id="SKA56821.1"/>
    </source>
</evidence>
<dbReference type="OrthoDB" id="784829at2"/>